<comment type="caution">
    <text evidence="1">The sequence shown here is derived from an EMBL/GenBank/DDBJ whole genome shotgun (WGS) entry which is preliminary data.</text>
</comment>
<evidence type="ECO:0000313" key="1">
    <source>
        <dbReference type="EMBL" id="MBO8482166.1"/>
    </source>
</evidence>
<protein>
    <submittedName>
        <fullName evidence="1">Uncharacterized protein</fullName>
    </submittedName>
</protein>
<reference evidence="1" key="2">
    <citation type="journal article" date="2021" name="PeerJ">
        <title>Extensive microbial diversity within the chicken gut microbiome revealed by metagenomics and culture.</title>
        <authorList>
            <person name="Gilroy R."/>
            <person name="Ravi A."/>
            <person name="Getino M."/>
            <person name="Pursley I."/>
            <person name="Horton D.L."/>
            <person name="Alikhan N.F."/>
            <person name="Baker D."/>
            <person name="Gharbi K."/>
            <person name="Hall N."/>
            <person name="Watson M."/>
            <person name="Adriaenssens E.M."/>
            <person name="Foster-Nyarko E."/>
            <person name="Jarju S."/>
            <person name="Secka A."/>
            <person name="Antonio M."/>
            <person name="Oren A."/>
            <person name="Chaudhuri R.R."/>
            <person name="La Ragione R."/>
            <person name="Hildebrand F."/>
            <person name="Pallen M.J."/>
        </authorList>
    </citation>
    <scope>NUCLEOTIDE SEQUENCE</scope>
    <source>
        <strain evidence="1">B3-2255</strain>
    </source>
</reference>
<dbReference type="EMBL" id="JADILY010000137">
    <property type="protein sequence ID" value="MBO8482166.1"/>
    <property type="molecule type" value="Genomic_DNA"/>
</dbReference>
<evidence type="ECO:0000313" key="2">
    <source>
        <dbReference type="Proteomes" id="UP000823772"/>
    </source>
</evidence>
<dbReference type="Proteomes" id="UP000823772">
    <property type="component" value="Unassembled WGS sequence"/>
</dbReference>
<dbReference type="AlphaFoldDB" id="A0A9D9J1P2"/>
<organism evidence="1 2">
    <name type="scientific">Candidatus Merdivivens faecigallinarum</name>
    <dbReference type="NCBI Taxonomy" id="2840871"/>
    <lineage>
        <taxon>Bacteria</taxon>
        <taxon>Pseudomonadati</taxon>
        <taxon>Bacteroidota</taxon>
        <taxon>Bacteroidia</taxon>
        <taxon>Bacteroidales</taxon>
        <taxon>Muribaculaceae</taxon>
        <taxon>Muribaculaceae incertae sedis</taxon>
        <taxon>Candidatus Merdivivens</taxon>
    </lineage>
</organism>
<gene>
    <name evidence="1" type="ORF">IAC87_06440</name>
</gene>
<sequence length="87" mass="9750">MANFKKISIKTNFIACFHQNLHQCLVTATITAGESAWDSWKYGSLSRKKRRNGGKINISGGKVPQIRGKMVHFPGEEQTRNEHSGYG</sequence>
<name>A0A9D9J1P2_9BACT</name>
<proteinExistence type="predicted"/>
<reference evidence="1" key="1">
    <citation type="submission" date="2020-10" db="EMBL/GenBank/DDBJ databases">
        <authorList>
            <person name="Gilroy R."/>
        </authorList>
    </citation>
    <scope>NUCLEOTIDE SEQUENCE</scope>
    <source>
        <strain evidence="1">B3-2255</strain>
    </source>
</reference>
<accession>A0A9D9J1P2</accession>